<dbReference type="RefSeq" id="WP_168007275.1">
    <property type="nucleotide sequence ID" value="NZ_JAATHJ010000016.1"/>
</dbReference>
<dbReference type="GO" id="GO:0006355">
    <property type="term" value="P:regulation of DNA-templated transcription"/>
    <property type="evidence" value="ECO:0007669"/>
    <property type="project" value="InterPro"/>
</dbReference>
<sequence>MNDTKRAESWVQLVMEARSMGLTPEEVRAFFQTKQEDNHSLKADHQCM</sequence>
<reference evidence="2 3" key="1">
    <citation type="submission" date="2020-03" db="EMBL/GenBank/DDBJ databases">
        <title>Assessment of the enzymatic potential of alkaline-tolerant lipase obtained from Bacillus luteus H11 (technogenic soil) for the bioremediation of saline soils contaminated with petroleum substances.</title>
        <authorList>
            <person name="Kalwasinska A."/>
        </authorList>
    </citation>
    <scope>NUCLEOTIDE SEQUENCE [LARGE SCALE GENOMIC DNA]</scope>
    <source>
        <strain evidence="2 3">H11</strain>
    </source>
</reference>
<dbReference type="AlphaFoldDB" id="A0A969TVH3"/>
<evidence type="ECO:0000259" key="1">
    <source>
        <dbReference type="PROSITE" id="PS51500"/>
    </source>
</evidence>
<proteinExistence type="predicted"/>
<dbReference type="SUPFAM" id="SSF47406">
    <property type="entry name" value="SinR repressor dimerisation domain-like"/>
    <property type="match status" value="1"/>
</dbReference>
<dbReference type="InterPro" id="IPR036281">
    <property type="entry name" value="SinR/SinI_dimer_dom_sf"/>
</dbReference>
<evidence type="ECO:0000313" key="2">
    <source>
        <dbReference type="EMBL" id="NJP38107.1"/>
    </source>
</evidence>
<gene>
    <name evidence="2" type="primary">sinI</name>
    <name evidence="2" type="ORF">HCN83_10985</name>
</gene>
<dbReference type="GO" id="GO:0003677">
    <property type="term" value="F:DNA binding"/>
    <property type="evidence" value="ECO:0007669"/>
    <property type="project" value="UniProtKB-KW"/>
</dbReference>
<dbReference type="GO" id="GO:0046983">
    <property type="term" value="F:protein dimerization activity"/>
    <property type="evidence" value="ECO:0007669"/>
    <property type="project" value="InterPro"/>
</dbReference>
<evidence type="ECO:0000313" key="3">
    <source>
        <dbReference type="Proteomes" id="UP000752012"/>
    </source>
</evidence>
<accession>A0A969TVH3</accession>
<dbReference type="Proteomes" id="UP000752012">
    <property type="component" value="Unassembled WGS sequence"/>
</dbReference>
<dbReference type="EMBL" id="JAATHJ010000016">
    <property type="protein sequence ID" value="NJP38107.1"/>
    <property type="molecule type" value="Genomic_DNA"/>
</dbReference>
<dbReference type="PROSITE" id="PS51500">
    <property type="entry name" value="SIN"/>
    <property type="match status" value="1"/>
</dbReference>
<feature type="domain" description="Sin" evidence="1">
    <location>
        <begin position="1"/>
        <end position="35"/>
    </location>
</feature>
<dbReference type="InterPro" id="IPR010981">
    <property type="entry name" value="SinR/SinI_dimer_dom"/>
</dbReference>
<organism evidence="2 3">
    <name type="scientific">Alkalicoccus luteus</name>
    <dbReference type="NCBI Taxonomy" id="1237094"/>
    <lineage>
        <taxon>Bacteria</taxon>
        <taxon>Bacillati</taxon>
        <taxon>Bacillota</taxon>
        <taxon>Bacilli</taxon>
        <taxon>Bacillales</taxon>
        <taxon>Bacillaceae</taxon>
        <taxon>Alkalicoccus</taxon>
    </lineage>
</organism>
<keyword evidence="3" id="KW-1185">Reference proteome</keyword>
<keyword evidence="2" id="KW-0238">DNA-binding</keyword>
<dbReference type="Pfam" id="PF08671">
    <property type="entry name" value="SinI"/>
    <property type="match status" value="1"/>
</dbReference>
<protein>
    <submittedName>
        <fullName evidence="2">DNA-binding anti-repressor SinI</fullName>
    </submittedName>
</protein>
<name>A0A969TVH3_9BACI</name>
<comment type="caution">
    <text evidence="2">The sequence shown here is derived from an EMBL/GenBank/DDBJ whole genome shotgun (WGS) entry which is preliminary data.</text>
</comment>